<reference evidence="1" key="1">
    <citation type="submission" date="2021-12" db="EMBL/GenBank/DDBJ databases">
        <authorList>
            <person name="Cha I.-T."/>
            <person name="Lee K.-E."/>
            <person name="Park S.-J."/>
        </authorList>
    </citation>
    <scope>NUCLEOTIDE SEQUENCE</scope>
    <source>
        <strain evidence="1">YSM-43</strain>
    </source>
</reference>
<organism evidence="1 2">
    <name type="scientific">Flavobacterium sediminilitoris</name>
    <dbReference type="NCBI Taxonomy" id="2024526"/>
    <lineage>
        <taxon>Bacteria</taxon>
        <taxon>Pseudomonadati</taxon>
        <taxon>Bacteroidota</taxon>
        <taxon>Flavobacteriia</taxon>
        <taxon>Flavobacteriales</taxon>
        <taxon>Flavobacteriaceae</taxon>
        <taxon>Flavobacterium</taxon>
    </lineage>
</organism>
<protein>
    <submittedName>
        <fullName evidence="1">Uncharacterized protein</fullName>
    </submittedName>
</protein>
<keyword evidence="2" id="KW-1185">Reference proteome</keyword>
<reference evidence="1" key="2">
    <citation type="submission" date="2022-04" db="EMBL/GenBank/DDBJ databases">
        <title>Complete Genome Sequence of Flavobacterium sediminilitoris YSM-43, Isolated from a Tidal Sediment.</title>
        <authorList>
            <person name="Lee P.A."/>
        </authorList>
    </citation>
    <scope>NUCLEOTIDE SEQUENCE</scope>
    <source>
        <strain evidence="1">YSM-43</strain>
    </source>
</reference>
<proteinExistence type="predicted"/>
<evidence type="ECO:0000313" key="2">
    <source>
        <dbReference type="Proteomes" id="UP000830454"/>
    </source>
</evidence>
<gene>
    <name evidence="1" type="ORF">LXD69_12260</name>
</gene>
<name>A0ABY4HJV8_9FLAO</name>
<dbReference type="RefSeq" id="WP_246915632.1">
    <property type="nucleotide sequence ID" value="NZ_CP090145.1"/>
</dbReference>
<evidence type="ECO:0000313" key="1">
    <source>
        <dbReference type="EMBL" id="UOX32810.1"/>
    </source>
</evidence>
<dbReference type="Proteomes" id="UP000830454">
    <property type="component" value="Chromosome"/>
</dbReference>
<accession>A0ABY4HJV8</accession>
<dbReference type="EMBL" id="CP090145">
    <property type="protein sequence ID" value="UOX32810.1"/>
    <property type="molecule type" value="Genomic_DNA"/>
</dbReference>
<sequence length="67" mass="7425">MKKNFRLNLQQAEQVLKGSILEIKNPAIKDVAQNITNNIVGGTNWLKAHGDVTWEKGKAELTPNPSN</sequence>